<name>A0A2W2CLR4_9ACTN</name>
<dbReference type="Proteomes" id="UP000248764">
    <property type="component" value="Unassembled WGS sequence"/>
</dbReference>
<keyword evidence="3" id="KW-0547">Nucleotide-binding</keyword>
<evidence type="ECO:0000313" key="7">
    <source>
        <dbReference type="EMBL" id="PZF86276.1"/>
    </source>
</evidence>
<dbReference type="GO" id="GO:0005524">
    <property type="term" value="F:ATP binding"/>
    <property type="evidence" value="ECO:0007669"/>
    <property type="project" value="UniProtKB-KW"/>
</dbReference>
<feature type="domain" description="Aminoglycoside phosphotransferase" evidence="6">
    <location>
        <begin position="35"/>
        <end position="260"/>
    </location>
</feature>
<dbReference type="PANTHER" id="PTHR34273">
    <property type="entry name" value="METHYLTHIORIBOSE KINASE"/>
    <property type="match status" value="1"/>
</dbReference>
<evidence type="ECO:0000256" key="4">
    <source>
        <dbReference type="ARBA" id="ARBA00022777"/>
    </source>
</evidence>
<dbReference type="RefSeq" id="WP_111252968.1">
    <property type="nucleotide sequence ID" value="NZ_POTW01000003.1"/>
</dbReference>
<evidence type="ECO:0000313" key="8">
    <source>
        <dbReference type="Proteomes" id="UP000248764"/>
    </source>
</evidence>
<dbReference type="Gene3D" id="3.30.200.20">
    <property type="entry name" value="Phosphorylase Kinase, domain 1"/>
    <property type="match status" value="1"/>
</dbReference>
<evidence type="ECO:0000256" key="1">
    <source>
        <dbReference type="ARBA" id="ARBA00010165"/>
    </source>
</evidence>
<evidence type="ECO:0000256" key="2">
    <source>
        <dbReference type="ARBA" id="ARBA00022679"/>
    </source>
</evidence>
<protein>
    <submittedName>
        <fullName evidence="7">Phosphotransferase</fullName>
    </submittedName>
</protein>
<comment type="caution">
    <text evidence="7">The sequence shown here is derived from an EMBL/GenBank/DDBJ whole genome shotgun (WGS) entry which is preliminary data.</text>
</comment>
<keyword evidence="4" id="KW-0418">Kinase</keyword>
<keyword evidence="2 7" id="KW-0808">Transferase</keyword>
<dbReference type="Pfam" id="PF01636">
    <property type="entry name" value="APH"/>
    <property type="match status" value="1"/>
</dbReference>
<dbReference type="InterPro" id="IPR002575">
    <property type="entry name" value="Aminoglycoside_PTrfase"/>
</dbReference>
<evidence type="ECO:0000256" key="3">
    <source>
        <dbReference type="ARBA" id="ARBA00022741"/>
    </source>
</evidence>
<dbReference type="EMBL" id="POTW01000003">
    <property type="protein sequence ID" value="PZF86276.1"/>
    <property type="molecule type" value="Genomic_DNA"/>
</dbReference>
<evidence type="ECO:0000259" key="6">
    <source>
        <dbReference type="Pfam" id="PF01636"/>
    </source>
</evidence>
<evidence type="ECO:0000256" key="5">
    <source>
        <dbReference type="ARBA" id="ARBA00022840"/>
    </source>
</evidence>
<dbReference type="Gene3D" id="3.90.1200.10">
    <property type="match status" value="1"/>
</dbReference>
<comment type="similarity">
    <text evidence="1">Belongs to the methylthioribose kinase family.</text>
</comment>
<keyword evidence="5" id="KW-0067">ATP-binding</keyword>
<reference evidence="7 8" key="1">
    <citation type="submission" date="2018-01" db="EMBL/GenBank/DDBJ databases">
        <title>Draft genome sequence of Jiangella sp. GTF31.</title>
        <authorList>
            <person name="Sahin N."/>
            <person name="Ay H."/>
            <person name="Saygin H."/>
        </authorList>
    </citation>
    <scope>NUCLEOTIDE SEQUENCE [LARGE SCALE GENOMIC DNA]</scope>
    <source>
        <strain evidence="7 8">GTF31</strain>
    </source>
</reference>
<keyword evidence="8" id="KW-1185">Reference proteome</keyword>
<proteinExistence type="inferred from homology"/>
<accession>A0A2W2CLR4</accession>
<dbReference type="AlphaFoldDB" id="A0A2W2CLR4"/>
<dbReference type="SUPFAM" id="SSF56112">
    <property type="entry name" value="Protein kinase-like (PK-like)"/>
    <property type="match status" value="1"/>
</dbReference>
<dbReference type="InterPro" id="IPR011009">
    <property type="entry name" value="Kinase-like_dom_sf"/>
</dbReference>
<dbReference type="PANTHER" id="PTHR34273:SF2">
    <property type="entry name" value="METHYLTHIORIBOSE KINASE"/>
    <property type="match status" value="1"/>
</dbReference>
<gene>
    <name evidence="7" type="ORF">C1I92_01935</name>
</gene>
<sequence length="334" mass="36021">MTGRAPAGPLLTADTVVGFLRDRGVLDGSPATAGELAGGVSSVVLRVDTSARSVVVKQALPRLRVRAEWWAKRERTLSEAAALAVYHDLTPGRVPEVVAVDESLMALVLQAAPPDAASWKSVLLTDPHAVTGDVPELLGETLGRWHRGTRGRPELLDRFQDDEAFDQLRLTPFHREVQRHHPAVADALEACLDDLTVRRDCLVHGDFSPKNVLVGGDLCWIVDAEVAKAGAPAFDVAFMTAHLMLKSVLASRPRVFRAAAGRFAAAYQAEAGAEAALPLLGWHVAALLLARVDGRSPVDYLTAARLDQVRRAALRVLRGTDPSTADVWDALEER</sequence>
<dbReference type="GO" id="GO:0016301">
    <property type="term" value="F:kinase activity"/>
    <property type="evidence" value="ECO:0007669"/>
    <property type="project" value="UniProtKB-KW"/>
</dbReference>
<organism evidence="7 8">
    <name type="scientific">Jiangella anatolica</name>
    <dbReference type="NCBI Taxonomy" id="2670374"/>
    <lineage>
        <taxon>Bacteria</taxon>
        <taxon>Bacillati</taxon>
        <taxon>Actinomycetota</taxon>
        <taxon>Actinomycetes</taxon>
        <taxon>Jiangellales</taxon>
        <taxon>Jiangellaceae</taxon>
        <taxon>Jiangella</taxon>
    </lineage>
</organism>